<proteinExistence type="predicted"/>
<keyword evidence="2" id="KW-1185">Reference proteome</keyword>
<evidence type="ECO:0000313" key="1">
    <source>
        <dbReference type="EMBL" id="KAH0568752.1"/>
    </source>
</evidence>
<dbReference type="Proteomes" id="UP000826195">
    <property type="component" value="Unassembled WGS sequence"/>
</dbReference>
<protein>
    <submittedName>
        <fullName evidence="1">Uncharacterized protein</fullName>
    </submittedName>
</protein>
<organism evidence="1 2">
    <name type="scientific">Cotesia glomerata</name>
    <name type="common">Lepidopteran parasitic wasp</name>
    <name type="synonym">Apanteles glomeratus</name>
    <dbReference type="NCBI Taxonomy" id="32391"/>
    <lineage>
        <taxon>Eukaryota</taxon>
        <taxon>Metazoa</taxon>
        <taxon>Ecdysozoa</taxon>
        <taxon>Arthropoda</taxon>
        <taxon>Hexapoda</taxon>
        <taxon>Insecta</taxon>
        <taxon>Pterygota</taxon>
        <taxon>Neoptera</taxon>
        <taxon>Endopterygota</taxon>
        <taxon>Hymenoptera</taxon>
        <taxon>Apocrita</taxon>
        <taxon>Ichneumonoidea</taxon>
        <taxon>Braconidae</taxon>
        <taxon>Microgastrinae</taxon>
        <taxon>Cotesia</taxon>
    </lineage>
</organism>
<name>A0AAV7JA65_COTGL</name>
<dbReference type="AlphaFoldDB" id="A0AAV7JA65"/>
<dbReference type="EMBL" id="JAHXZJ010000001">
    <property type="protein sequence ID" value="KAH0568752.1"/>
    <property type="molecule type" value="Genomic_DNA"/>
</dbReference>
<comment type="caution">
    <text evidence="1">The sequence shown here is derived from an EMBL/GenBank/DDBJ whole genome shotgun (WGS) entry which is preliminary data.</text>
</comment>
<evidence type="ECO:0000313" key="2">
    <source>
        <dbReference type="Proteomes" id="UP000826195"/>
    </source>
</evidence>
<accession>A0AAV7JA65</accession>
<reference evidence="1 2" key="1">
    <citation type="journal article" date="2021" name="J. Hered.">
        <title>A chromosome-level genome assembly of the parasitoid wasp, Cotesia glomerata (Hymenoptera: Braconidae).</title>
        <authorList>
            <person name="Pinto B.J."/>
            <person name="Weis J.J."/>
            <person name="Gamble T."/>
            <person name="Ode P.J."/>
            <person name="Paul R."/>
            <person name="Zaspel J.M."/>
        </authorList>
    </citation>
    <scope>NUCLEOTIDE SEQUENCE [LARGE SCALE GENOMIC DNA]</scope>
    <source>
        <strain evidence="1">CgM1</strain>
    </source>
</reference>
<sequence>MIMRETEVLLGPFDEEIPPLARRICEEDDQVPNIIAMVHPTQPLPPNRMNECMRDDAECHCLCRDSYYYTYFEAEAKWLNVLCSIVFSDKSAGTTYTIPLPLPPPPFPLDRGLGPKPSMGDRFAYYDDSNRLPWPFLTERDSRVFPPSPMQITIFPGRSVRI</sequence>
<gene>
    <name evidence="1" type="ORF">KQX54_021442</name>
</gene>